<feature type="transmembrane region" description="Helical" evidence="1">
    <location>
        <begin position="93"/>
        <end position="117"/>
    </location>
</feature>
<evidence type="ECO:0000313" key="5">
    <source>
        <dbReference type="Proteomes" id="UP000255277"/>
    </source>
</evidence>
<reference evidence="2 7" key="3">
    <citation type="submission" date="2019-07" db="EMBL/GenBank/DDBJ databases">
        <title>Whole genome shotgun sequence of Staphylococcus gallinarum NBRC 109767.</title>
        <authorList>
            <person name="Hosoyama A."/>
            <person name="Uohara A."/>
            <person name="Ohji S."/>
            <person name="Ichikawa N."/>
        </authorList>
    </citation>
    <scope>NUCLEOTIDE SEQUENCE [LARGE SCALE GENOMIC DNA]</scope>
    <source>
        <strain evidence="2 7">NBRC 109767</strain>
    </source>
</reference>
<sequence>MKARIGFIILSAVLIIFTLLVCAKYSIGEHAISFEQPYELLLSIATILLLFLPALIFGIFKYTATGIISGIWQLFFAFIFIMGGLILTFISPIILLLFMFYLTGIVLIVSAITSMTVR</sequence>
<dbReference type="RefSeq" id="WP_042740516.1">
    <property type="nucleotide sequence ID" value="NZ_BKAX01000018.1"/>
</dbReference>
<dbReference type="Proteomes" id="UP000283576">
    <property type="component" value="Unassembled WGS sequence"/>
</dbReference>
<reference evidence="4 5" key="2">
    <citation type="submission" date="2018-06" db="EMBL/GenBank/DDBJ databases">
        <authorList>
            <consortium name="Pathogen Informatics"/>
            <person name="Doyle S."/>
        </authorList>
    </citation>
    <scope>NUCLEOTIDE SEQUENCE [LARGE SCALE GENOMIC DNA]</scope>
    <source>
        <strain evidence="4 5">NCTC12195</strain>
    </source>
</reference>
<dbReference type="AlphaFoldDB" id="A0A0D0SMG1"/>
<evidence type="ECO:0000313" key="6">
    <source>
        <dbReference type="Proteomes" id="UP000283576"/>
    </source>
</evidence>
<keyword evidence="7" id="KW-1185">Reference proteome</keyword>
<evidence type="ECO:0000313" key="3">
    <source>
        <dbReference type="EMBL" id="RIL41526.1"/>
    </source>
</evidence>
<evidence type="ECO:0000256" key="1">
    <source>
        <dbReference type="SAM" id="Phobius"/>
    </source>
</evidence>
<dbReference type="EMBL" id="UHDK01000001">
    <property type="protein sequence ID" value="SUM35325.1"/>
    <property type="molecule type" value="Genomic_DNA"/>
</dbReference>
<dbReference type="OrthoDB" id="2414624at2"/>
<evidence type="ECO:0000313" key="2">
    <source>
        <dbReference type="EMBL" id="GEQ07052.1"/>
    </source>
</evidence>
<dbReference type="EMBL" id="BKAX01000018">
    <property type="protein sequence ID" value="GEQ07052.1"/>
    <property type="molecule type" value="Genomic_DNA"/>
</dbReference>
<evidence type="ECO:0000313" key="4">
    <source>
        <dbReference type="EMBL" id="SUM35325.1"/>
    </source>
</evidence>
<reference evidence="3 6" key="1">
    <citation type="journal article" date="2016" name="Front. Microbiol.">
        <title>Comprehensive Phylogenetic Analysis of Bovine Non-aureus Staphylococci Species Based on Whole-Genome Sequencing.</title>
        <authorList>
            <person name="Naushad S."/>
            <person name="Barkema H.W."/>
            <person name="Luby C."/>
            <person name="Condas L.A."/>
            <person name="Nobrega D.B."/>
            <person name="Carson D.A."/>
            <person name="De Buck J."/>
        </authorList>
    </citation>
    <scope>NUCLEOTIDE SEQUENCE [LARGE SCALE GENOMIC DNA]</scope>
    <source>
        <strain evidence="3 6">SNUC 1388</strain>
    </source>
</reference>
<organism evidence="3 6">
    <name type="scientific">Staphylococcus gallinarum</name>
    <dbReference type="NCBI Taxonomy" id="1293"/>
    <lineage>
        <taxon>Bacteria</taxon>
        <taxon>Bacillati</taxon>
        <taxon>Bacillota</taxon>
        <taxon>Bacilli</taxon>
        <taxon>Bacillales</taxon>
        <taxon>Staphylococcaceae</taxon>
        <taxon>Staphylococcus</taxon>
    </lineage>
</organism>
<evidence type="ECO:0000313" key="7">
    <source>
        <dbReference type="Proteomes" id="UP000321057"/>
    </source>
</evidence>
<dbReference type="Proteomes" id="UP000255277">
    <property type="component" value="Unassembled WGS sequence"/>
</dbReference>
<proteinExistence type="predicted"/>
<accession>A0A0D0SMG1</accession>
<keyword evidence="1" id="KW-0812">Transmembrane</keyword>
<keyword evidence="1" id="KW-1133">Transmembrane helix</keyword>
<dbReference type="Proteomes" id="UP000321057">
    <property type="component" value="Unassembled WGS sequence"/>
</dbReference>
<keyword evidence="1" id="KW-0472">Membrane</keyword>
<dbReference type="GeneID" id="93844001"/>
<feature type="transmembrane region" description="Helical" evidence="1">
    <location>
        <begin position="40"/>
        <end position="60"/>
    </location>
</feature>
<protein>
    <submittedName>
        <fullName evidence="4">Membrane spanning protein</fullName>
    </submittedName>
</protein>
<dbReference type="EMBL" id="QXRZ01000010">
    <property type="protein sequence ID" value="RIL41526.1"/>
    <property type="molecule type" value="Genomic_DNA"/>
</dbReference>
<name>A0A0D0SMG1_STAGA</name>
<feature type="transmembrane region" description="Helical" evidence="1">
    <location>
        <begin position="67"/>
        <end position="87"/>
    </location>
</feature>
<feature type="transmembrane region" description="Helical" evidence="1">
    <location>
        <begin position="7"/>
        <end position="28"/>
    </location>
</feature>
<gene>
    <name evidence="3" type="ORF">BUZ01_12335</name>
    <name evidence="4" type="ORF">NCTC12195_04855</name>
    <name evidence="2" type="ORF">SGA02_28800</name>
</gene>